<dbReference type="AlphaFoldDB" id="A1RSD3"/>
<accession>A1RSD3</accession>
<evidence type="ECO:0000313" key="5">
    <source>
        <dbReference type="EMBL" id="ABL87865.1"/>
    </source>
</evidence>
<keyword evidence="1 5" id="KW-0808">Transferase</keyword>
<keyword evidence="6" id="KW-1185">Reference proteome</keyword>
<dbReference type="SUPFAM" id="SSF52374">
    <property type="entry name" value="Nucleotidylyl transferase"/>
    <property type="match status" value="1"/>
</dbReference>
<dbReference type="STRING" id="384616.Pisl_0687"/>
<evidence type="ECO:0000256" key="2">
    <source>
        <dbReference type="ARBA" id="ARBA00022695"/>
    </source>
</evidence>
<dbReference type="eggNOG" id="arCOG01224">
    <property type="taxonomic scope" value="Archaea"/>
</dbReference>
<evidence type="ECO:0000259" key="4">
    <source>
        <dbReference type="Pfam" id="PF04010"/>
    </source>
</evidence>
<dbReference type="CDD" id="cd02170">
    <property type="entry name" value="cytidylyltransferase"/>
    <property type="match status" value="1"/>
</dbReference>
<organism evidence="5 6">
    <name type="scientific">Pyrobaculum islandicum (strain DSM 4184 / JCM 9189 / GEO3)</name>
    <dbReference type="NCBI Taxonomy" id="384616"/>
    <lineage>
        <taxon>Archaea</taxon>
        <taxon>Thermoproteota</taxon>
        <taxon>Thermoprotei</taxon>
        <taxon>Thermoproteales</taxon>
        <taxon>Thermoproteaceae</taxon>
        <taxon>Pyrobaculum</taxon>
    </lineage>
</organism>
<name>A1RSD3_PYRIL</name>
<dbReference type="Pfam" id="PF04010">
    <property type="entry name" value="DUF357"/>
    <property type="match status" value="1"/>
</dbReference>
<dbReference type="Gene3D" id="3.40.50.620">
    <property type="entry name" value="HUPs"/>
    <property type="match status" value="1"/>
</dbReference>
<feature type="domain" description="Cytidyltransferase-like" evidence="3">
    <location>
        <begin position="89"/>
        <end position="216"/>
    </location>
</feature>
<dbReference type="eggNOG" id="arCOG01222">
    <property type="taxonomic scope" value="Archaea"/>
</dbReference>
<sequence length="226" mass="25836">MDRVAIYIRNLEEALNSLILRDQAYKYIVDLAQAYLKDSKYYYSIGDRETALATVSYAEGLLDALKLIGIADFVWKKPSEIKNNKVVMVAGTFEILHPGHLLYLREAWKLGYVTAVVSSDENAERTKKRKIIIPQQQRAEILSSIYYVHKTVEGKPGNIFDIFYEVKPDIVLLGPNQNISEDVVKQEAKKRGVDVEIIRLPELYKCELCSTTKIIEKIIASFSQCR</sequence>
<dbReference type="EC" id="2.7.7.2" evidence="5"/>
<dbReference type="HOGENOM" id="CLU_1212640_0_0_2"/>
<reference evidence="5" key="1">
    <citation type="submission" date="2006-12" db="EMBL/GenBank/DDBJ databases">
        <title>Complete sequence of Pyrobaculum islandicum DSM 4184.</title>
        <authorList>
            <person name="Copeland A."/>
            <person name="Lucas S."/>
            <person name="Lapidus A."/>
            <person name="Barry K."/>
            <person name="Detter J.C."/>
            <person name="Glavina del Rio T."/>
            <person name="Dalin E."/>
            <person name="Tice H."/>
            <person name="Pitluck S."/>
            <person name="Meincke L."/>
            <person name="Brettin T."/>
            <person name="Bruce D."/>
            <person name="Han C."/>
            <person name="Tapia R."/>
            <person name="Gilna P."/>
            <person name="Schmutz J."/>
            <person name="Larimer F."/>
            <person name="Land M."/>
            <person name="Hauser L."/>
            <person name="Kyrpides N."/>
            <person name="Mikhailova N."/>
            <person name="Cozen A.E."/>
            <person name="Fitz-Gibbon S.T."/>
            <person name="House C.H."/>
            <person name="Saltikov C."/>
            <person name="Lowe T."/>
            <person name="Richardson P."/>
        </authorList>
    </citation>
    <scope>NUCLEOTIDE SEQUENCE [LARGE SCALE GENOMIC DNA]</scope>
    <source>
        <strain evidence="5">DSM 4184</strain>
    </source>
</reference>
<proteinExistence type="predicted"/>
<dbReference type="PANTHER" id="PTHR43793">
    <property type="entry name" value="FAD SYNTHASE"/>
    <property type="match status" value="1"/>
</dbReference>
<keyword evidence="2 5" id="KW-0548">Nucleotidyltransferase</keyword>
<dbReference type="RefSeq" id="WP_011762441.1">
    <property type="nucleotide sequence ID" value="NC_008701.1"/>
</dbReference>
<gene>
    <name evidence="5" type="ordered locus">Pisl_0687</name>
</gene>
<protein>
    <submittedName>
        <fullName evidence="5">FMN adenylyltransferase</fullName>
        <ecNumber evidence="5">2.7.7.2</ecNumber>
    </submittedName>
</protein>
<feature type="domain" description="DUF357" evidence="4">
    <location>
        <begin position="7"/>
        <end position="70"/>
    </location>
</feature>
<dbReference type="PANTHER" id="PTHR43793:SF1">
    <property type="entry name" value="FAD SYNTHASE"/>
    <property type="match status" value="1"/>
</dbReference>
<evidence type="ECO:0000259" key="3">
    <source>
        <dbReference type="Pfam" id="PF01467"/>
    </source>
</evidence>
<evidence type="ECO:0000313" key="6">
    <source>
        <dbReference type="Proteomes" id="UP000002595"/>
    </source>
</evidence>
<dbReference type="Gene3D" id="1.20.1270.90">
    <property type="entry name" value="AF1782-like"/>
    <property type="match status" value="1"/>
</dbReference>
<dbReference type="Pfam" id="PF01467">
    <property type="entry name" value="CTP_transf_like"/>
    <property type="match status" value="1"/>
</dbReference>
<dbReference type="GO" id="GO:0003919">
    <property type="term" value="F:FMN adenylyltransferase activity"/>
    <property type="evidence" value="ECO:0007669"/>
    <property type="project" value="UniProtKB-EC"/>
</dbReference>
<dbReference type="GeneID" id="4616536"/>
<dbReference type="OrthoDB" id="1912at2157"/>
<dbReference type="InterPro" id="IPR014729">
    <property type="entry name" value="Rossmann-like_a/b/a_fold"/>
</dbReference>
<dbReference type="SUPFAM" id="SSF158372">
    <property type="entry name" value="AF1782-like"/>
    <property type="match status" value="1"/>
</dbReference>
<dbReference type="InterPro" id="IPR023140">
    <property type="entry name" value="DUF357"/>
</dbReference>
<dbReference type="EMBL" id="CP000504">
    <property type="protein sequence ID" value="ABL87865.1"/>
    <property type="molecule type" value="Genomic_DNA"/>
</dbReference>
<dbReference type="InterPro" id="IPR050385">
    <property type="entry name" value="Archaeal_FAD_synthase"/>
</dbReference>
<dbReference type="InterPro" id="IPR004821">
    <property type="entry name" value="Cyt_trans-like"/>
</dbReference>
<dbReference type="Proteomes" id="UP000002595">
    <property type="component" value="Chromosome"/>
</dbReference>
<dbReference type="KEGG" id="pis:Pisl_0687"/>
<evidence type="ECO:0000256" key="1">
    <source>
        <dbReference type="ARBA" id="ARBA00022679"/>
    </source>
</evidence>
<dbReference type="NCBIfam" id="TIGR00125">
    <property type="entry name" value="cyt_tran_rel"/>
    <property type="match status" value="1"/>
</dbReference>
<dbReference type="InterPro" id="IPR036809">
    <property type="entry name" value="AF1782-like_sf"/>
</dbReference>